<evidence type="ECO:0000313" key="1">
    <source>
        <dbReference type="EMBL" id="GLU46146.1"/>
    </source>
</evidence>
<dbReference type="RefSeq" id="WP_285756999.1">
    <property type="nucleotide sequence ID" value="NZ_BSQG01000001.1"/>
</dbReference>
<gene>
    <name evidence="1" type="ORF">Nans01_04970</name>
</gene>
<name>A0A9W6P2Z7_9ACTN</name>
<reference evidence="1" key="1">
    <citation type="submission" date="2023-02" db="EMBL/GenBank/DDBJ databases">
        <title>Nocardiopsis ansamitocini NBRC 112285.</title>
        <authorList>
            <person name="Ichikawa N."/>
            <person name="Sato H."/>
            <person name="Tonouchi N."/>
        </authorList>
    </citation>
    <scope>NUCLEOTIDE SEQUENCE</scope>
    <source>
        <strain evidence="1">NBRC 112285</strain>
    </source>
</reference>
<keyword evidence="2" id="KW-1185">Reference proteome</keyword>
<dbReference type="Proteomes" id="UP001165092">
    <property type="component" value="Unassembled WGS sequence"/>
</dbReference>
<accession>A0A9W6P2Z7</accession>
<proteinExistence type="predicted"/>
<sequence>MTITLPDGVVVSVSTVQVVKGGEVDEDTGISLAGKRSPRYAGLNQHCACYCAPLPHDLWEAIERHDLYSPRTDIWLRVLDHGDTAPLPEGARVLMSRTVVCGSD</sequence>
<organism evidence="1 2">
    <name type="scientific">Nocardiopsis ansamitocini</name>
    <dbReference type="NCBI Taxonomy" id="1670832"/>
    <lineage>
        <taxon>Bacteria</taxon>
        <taxon>Bacillati</taxon>
        <taxon>Actinomycetota</taxon>
        <taxon>Actinomycetes</taxon>
        <taxon>Streptosporangiales</taxon>
        <taxon>Nocardiopsidaceae</taxon>
        <taxon>Nocardiopsis</taxon>
    </lineage>
</organism>
<evidence type="ECO:0000313" key="2">
    <source>
        <dbReference type="Proteomes" id="UP001165092"/>
    </source>
</evidence>
<comment type="caution">
    <text evidence="1">The sequence shown here is derived from an EMBL/GenBank/DDBJ whole genome shotgun (WGS) entry which is preliminary data.</text>
</comment>
<dbReference type="EMBL" id="BSQG01000001">
    <property type="protein sequence ID" value="GLU46146.1"/>
    <property type="molecule type" value="Genomic_DNA"/>
</dbReference>
<dbReference type="AlphaFoldDB" id="A0A9W6P2Z7"/>
<protein>
    <submittedName>
        <fullName evidence="1">Uncharacterized protein</fullName>
    </submittedName>
</protein>